<keyword evidence="3" id="KW-1185">Reference proteome</keyword>
<evidence type="ECO:0000256" key="1">
    <source>
        <dbReference type="SAM" id="Coils"/>
    </source>
</evidence>
<dbReference type="AlphaFoldDB" id="D8LN29"/>
<proteinExistence type="predicted"/>
<organism evidence="2 3">
    <name type="scientific">Ectocarpus siliculosus</name>
    <name type="common">Brown alga</name>
    <name type="synonym">Conferva siliculosa</name>
    <dbReference type="NCBI Taxonomy" id="2880"/>
    <lineage>
        <taxon>Eukaryota</taxon>
        <taxon>Sar</taxon>
        <taxon>Stramenopiles</taxon>
        <taxon>Ochrophyta</taxon>
        <taxon>PX clade</taxon>
        <taxon>Phaeophyceae</taxon>
        <taxon>Ectocarpales</taxon>
        <taxon>Ectocarpaceae</taxon>
        <taxon>Ectocarpus</taxon>
    </lineage>
</organism>
<dbReference type="Proteomes" id="UP000002630">
    <property type="component" value="Linkage Group LG03"/>
</dbReference>
<gene>
    <name evidence="2" type="ORF">Esi_0043_0005</name>
</gene>
<dbReference type="EMBL" id="FN648630">
    <property type="protein sequence ID" value="CBN74792.1"/>
    <property type="molecule type" value="Genomic_DNA"/>
</dbReference>
<protein>
    <submittedName>
        <fullName evidence="2">Uncharacterized protein</fullName>
    </submittedName>
</protein>
<evidence type="ECO:0000313" key="2">
    <source>
        <dbReference type="EMBL" id="CBN74792.1"/>
    </source>
</evidence>
<dbReference type="EMBL" id="FN649728">
    <property type="protein sequence ID" value="CBN74792.1"/>
    <property type="molecule type" value="Genomic_DNA"/>
</dbReference>
<feature type="coiled-coil region" evidence="1">
    <location>
        <begin position="21"/>
        <end position="83"/>
    </location>
</feature>
<accession>D8LN29</accession>
<dbReference type="OrthoDB" id="10372633at2759"/>
<dbReference type="InParanoid" id="D8LN29"/>
<name>D8LN29_ECTSI</name>
<reference evidence="2 3" key="1">
    <citation type="journal article" date="2010" name="Nature">
        <title>The Ectocarpus genome and the independent evolution of multicellularity in brown algae.</title>
        <authorList>
            <person name="Cock J.M."/>
            <person name="Sterck L."/>
            <person name="Rouze P."/>
            <person name="Scornet D."/>
            <person name="Allen A.E."/>
            <person name="Amoutzias G."/>
            <person name="Anthouard V."/>
            <person name="Artiguenave F."/>
            <person name="Aury J.M."/>
            <person name="Badger J.H."/>
            <person name="Beszteri B."/>
            <person name="Billiau K."/>
            <person name="Bonnet E."/>
            <person name="Bothwell J.H."/>
            <person name="Bowler C."/>
            <person name="Boyen C."/>
            <person name="Brownlee C."/>
            <person name="Carrano C.J."/>
            <person name="Charrier B."/>
            <person name="Cho G.Y."/>
            <person name="Coelho S.M."/>
            <person name="Collen J."/>
            <person name="Corre E."/>
            <person name="Da Silva C."/>
            <person name="Delage L."/>
            <person name="Delaroque N."/>
            <person name="Dittami S.M."/>
            <person name="Doulbeau S."/>
            <person name="Elias M."/>
            <person name="Farnham G."/>
            <person name="Gachon C.M."/>
            <person name="Gschloessl B."/>
            <person name="Heesch S."/>
            <person name="Jabbari K."/>
            <person name="Jubin C."/>
            <person name="Kawai H."/>
            <person name="Kimura K."/>
            <person name="Kloareg B."/>
            <person name="Kupper F.C."/>
            <person name="Lang D."/>
            <person name="Le Bail A."/>
            <person name="Leblanc C."/>
            <person name="Lerouge P."/>
            <person name="Lohr M."/>
            <person name="Lopez P.J."/>
            <person name="Martens C."/>
            <person name="Maumus F."/>
            <person name="Michel G."/>
            <person name="Miranda-Saavedra D."/>
            <person name="Morales J."/>
            <person name="Moreau H."/>
            <person name="Motomura T."/>
            <person name="Nagasato C."/>
            <person name="Napoli C.A."/>
            <person name="Nelson D.R."/>
            <person name="Nyvall-Collen P."/>
            <person name="Peters A.F."/>
            <person name="Pommier C."/>
            <person name="Potin P."/>
            <person name="Poulain J."/>
            <person name="Quesneville H."/>
            <person name="Read B."/>
            <person name="Rensing S.A."/>
            <person name="Ritter A."/>
            <person name="Rousvoal S."/>
            <person name="Samanta M."/>
            <person name="Samson G."/>
            <person name="Schroeder D.C."/>
            <person name="Segurens B."/>
            <person name="Strittmatter M."/>
            <person name="Tonon T."/>
            <person name="Tregear J.W."/>
            <person name="Valentin K."/>
            <person name="von Dassow P."/>
            <person name="Yamagishi T."/>
            <person name="Van de Peer Y."/>
            <person name="Wincker P."/>
        </authorList>
    </citation>
    <scope>NUCLEOTIDE SEQUENCE [LARGE SCALE GENOMIC DNA]</scope>
    <source>
        <strain evidence="3">Ec32 / CCAP1310/4</strain>
    </source>
</reference>
<keyword evidence="1" id="KW-0175">Coiled coil</keyword>
<feature type="coiled-coil region" evidence="1">
    <location>
        <begin position="153"/>
        <end position="187"/>
    </location>
</feature>
<sequence>MAGFGHLGSLVDDINKRDGERLKLESQLRQQRMRADAEEAKVSQLKGELEVASADRVSLQQEIGLLSRRNEDLIAEKAKLSEQSSDFQRSMFNNEAKLKENERDLKEAQRGFVDSLEKSNASYSRHRAVMNNLVGRNGVGCAEIPSPEELEAFRGLAARAAELQARLHAVEAESQALKQEAAASSRKQKVLQREIDSFKIARLDDTCNRQMEYMSQLEEYANSVEAINEDLRKEVLGTRAAAH</sequence>
<evidence type="ECO:0000313" key="3">
    <source>
        <dbReference type="Proteomes" id="UP000002630"/>
    </source>
</evidence>